<accession>A0A976N1H3</accession>
<sequence length="131" mass="15048">MHLNLLEQDVFFRDSCPVEFDNRDYLQDTYSEVERVSTDCGFRDELVERPYEITPDYVNSFADSCDYRVDPLNASRCSGRNLGDLTGIQDLLGDDSSALRARISELQTILNERLDPLSKKVEDKTESEVNK</sequence>
<proteinExistence type="predicted"/>
<dbReference type="EMBL" id="OM869548">
    <property type="protein sequence ID" value="UPW41136.1"/>
    <property type="molecule type" value="Genomic_DNA"/>
</dbReference>
<evidence type="ECO:0000313" key="1">
    <source>
        <dbReference type="EMBL" id="UPW41136.1"/>
    </source>
</evidence>
<protein>
    <submittedName>
        <fullName evidence="1">Uncharacterized protein</fullName>
    </submittedName>
</protein>
<reference evidence="1" key="1">
    <citation type="submission" date="2022-02" db="EMBL/GenBank/DDBJ databases">
        <title>Towards deciphering the DNA virus diversity associated with rodent species in the families Cricetidae and Heteromyidae.</title>
        <authorList>
            <person name="Lund M."/>
            <person name="Larsen B.B."/>
            <person name="Gryseels S."/>
            <person name="Kraberger S."/>
            <person name="Rowsey D.M."/>
            <person name="Steger L."/>
            <person name="Yule K.M."/>
            <person name="Upham N.S."/>
            <person name="Worobey M."/>
            <person name="Van Doorslaer K."/>
            <person name="Varsani A."/>
        </authorList>
    </citation>
    <scope>NUCLEOTIDE SEQUENCE</scope>
    <source>
        <strain evidence="1">UA08Rod_5397</strain>
    </source>
</reference>
<name>A0A976N1H3_9VIRU</name>
<organism evidence="1">
    <name type="scientific">Sigmofec virus UA08Rod_5397</name>
    <dbReference type="NCBI Taxonomy" id="2929423"/>
    <lineage>
        <taxon>Viruses</taxon>
        <taxon>Monodnaviria</taxon>
        <taxon>Sangervirae</taxon>
        <taxon>Phixviricota</taxon>
        <taxon>Malgrandaviricetes</taxon>
        <taxon>Petitvirales</taxon>
        <taxon>Microviridae</taxon>
    </lineage>
</organism>